<evidence type="ECO:0000256" key="1">
    <source>
        <dbReference type="ARBA" id="ARBA00004651"/>
    </source>
</evidence>
<dbReference type="InterPro" id="IPR017871">
    <property type="entry name" value="ABC_transporter-like_CS"/>
</dbReference>
<feature type="transmembrane region" description="Helical" evidence="8">
    <location>
        <begin position="132"/>
        <end position="157"/>
    </location>
</feature>
<gene>
    <name evidence="11" type="primary">cydC</name>
    <name evidence="11" type="ORF">CH339_14040</name>
</gene>
<dbReference type="PROSITE" id="PS00211">
    <property type="entry name" value="ABC_TRANSPORTER_1"/>
    <property type="match status" value="1"/>
</dbReference>
<dbReference type="InterPro" id="IPR027417">
    <property type="entry name" value="P-loop_NTPase"/>
</dbReference>
<dbReference type="GO" id="GO:0016887">
    <property type="term" value="F:ATP hydrolysis activity"/>
    <property type="evidence" value="ECO:0007669"/>
    <property type="project" value="InterPro"/>
</dbReference>
<dbReference type="Gene3D" id="1.20.1560.10">
    <property type="entry name" value="ABC transporter type 1, transmembrane domain"/>
    <property type="match status" value="1"/>
</dbReference>
<dbReference type="InterPro" id="IPR011527">
    <property type="entry name" value="ABC1_TM_dom"/>
</dbReference>
<feature type="transmembrane region" description="Helical" evidence="8">
    <location>
        <begin position="41"/>
        <end position="59"/>
    </location>
</feature>
<keyword evidence="7 8" id="KW-0472">Membrane</keyword>
<accession>A0A327JK43</accession>
<dbReference type="Pfam" id="PF00664">
    <property type="entry name" value="ABC_membrane"/>
    <property type="match status" value="1"/>
</dbReference>
<keyword evidence="3 8" id="KW-0812">Transmembrane</keyword>
<evidence type="ECO:0000259" key="10">
    <source>
        <dbReference type="PROSITE" id="PS50929"/>
    </source>
</evidence>
<dbReference type="PROSITE" id="PS50893">
    <property type="entry name" value="ABC_TRANSPORTER_2"/>
    <property type="match status" value="1"/>
</dbReference>
<evidence type="ECO:0000256" key="8">
    <source>
        <dbReference type="SAM" id="Phobius"/>
    </source>
</evidence>
<evidence type="ECO:0000256" key="2">
    <source>
        <dbReference type="ARBA" id="ARBA00005417"/>
    </source>
</evidence>
<keyword evidence="5" id="KW-0067">ATP-binding</keyword>
<evidence type="ECO:0000256" key="4">
    <source>
        <dbReference type="ARBA" id="ARBA00022741"/>
    </source>
</evidence>
<protein>
    <submittedName>
        <fullName evidence="11">Thiol reductant ABC exporter subunit CydC</fullName>
    </submittedName>
</protein>
<dbReference type="GO" id="GO:0140359">
    <property type="term" value="F:ABC-type transporter activity"/>
    <property type="evidence" value="ECO:0007669"/>
    <property type="project" value="InterPro"/>
</dbReference>
<dbReference type="PANTHER" id="PTHR24221:SF654">
    <property type="entry name" value="ATP-BINDING CASSETTE SUB-FAMILY B MEMBER 6"/>
    <property type="match status" value="1"/>
</dbReference>
<dbReference type="PROSITE" id="PS50929">
    <property type="entry name" value="ABC_TM1F"/>
    <property type="match status" value="1"/>
</dbReference>
<evidence type="ECO:0000313" key="12">
    <source>
        <dbReference type="Proteomes" id="UP000249299"/>
    </source>
</evidence>
<comment type="caution">
    <text evidence="11">The sequence shown here is derived from an EMBL/GenBank/DDBJ whole genome shotgun (WGS) entry which is preliminary data.</text>
</comment>
<feature type="transmembrane region" description="Helical" evidence="8">
    <location>
        <begin position="163"/>
        <end position="181"/>
    </location>
</feature>
<dbReference type="NCBIfam" id="TIGR02868">
    <property type="entry name" value="CydC"/>
    <property type="match status" value="1"/>
</dbReference>
<feature type="transmembrane region" description="Helical" evidence="8">
    <location>
        <begin position="242"/>
        <end position="266"/>
    </location>
</feature>
<evidence type="ECO:0000259" key="9">
    <source>
        <dbReference type="PROSITE" id="PS50893"/>
    </source>
</evidence>
<organism evidence="11 12">
    <name type="scientific">Rhodobium orientis</name>
    <dbReference type="NCBI Taxonomy" id="34017"/>
    <lineage>
        <taxon>Bacteria</taxon>
        <taxon>Pseudomonadati</taxon>
        <taxon>Pseudomonadota</taxon>
        <taxon>Alphaproteobacteria</taxon>
        <taxon>Hyphomicrobiales</taxon>
        <taxon>Rhodobiaceae</taxon>
        <taxon>Rhodobium</taxon>
    </lineage>
</organism>
<feature type="domain" description="ABC transporter" evidence="9">
    <location>
        <begin position="344"/>
        <end position="564"/>
    </location>
</feature>
<comment type="similarity">
    <text evidence="2">Belongs to the ABC transporter superfamily.</text>
</comment>
<dbReference type="InterPro" id="IPR003439">
    <property type="entry name" value="ABC_transporter-like_ATP-bd"/>
</dbReference>
<sequence length="565" mass="59314">MSDLLRLLKLFRPYWLWMAGSIALSLASVLANVGLMAVSGWFITAMALAGLAGVSMNYFTPAALIRAFAIVRTVGRYGERVISHEATFRLLAELRTWFYRRIEPLAPAGLAKAHSGDVHARLSSDIDRLELVFLRFFAPVTVAALASLVVVAVLFAWHPQIAASQAVLLALAGIALPVLVAKAGGAPSERLTHQGAEMTTKLVDMLDGLGTLQAHGFDAAHAARIEALTCGMIAEETRLSRLSGLSTAGVGLATNMALFAAIALAVPAVRSGALAPADLAMVALLAMASFEAIGPLPLAAQSLGGTLASARRIFALADGAPPVAVPARPAPLPLNAADAALLSFRGVGLTYPGAARPALCDIDLDLMPGTRTGLLGASGSGKSSLVNLALRFWPPETGRISLSGTDVADLDPEDVRRQISAVSQHAHLFTASIAENLRVAAPDAPLGKLEEACRIAQVHDFIAAQPDGYDTLVGANGLKLSGGEARRIAVARALLKEAPILLLDEPGEGLDRATETAMLEALFDATGERAVLYITHRPVALERMHALLLMERSRIVDRRAAPQMG</sequence>
<evidence type="ECO:0000256" key="7">
    <source>
        <dbReference type="ARBA" id="ARBA00023136"/>
    </source>
</evidence>
<dbReference type="OrthoDB" id="5288404at2"/>
<dbReference type="Gene3D" id="3.40.50.300">
    <property type="entry name" value="P-loop containing nucleotide triphosphate hydrolases"/>
    <property type="match status" value="1"/>
</dbReference>
<dbReference type="SUPFAM" id="SSF52540">
    <property type="entry name" value="P-loop containing nucleoside triphosphate hydrolases"/>
    <property type="match status" value="1"/>
</dbReference>
<dbReference type="GO" id="GO:0034775">
    <property type="term" value="P:glutathione transmembrane transport"/>
    <property type="evidence" value="ECO:0007669"/>
    <property type="project" value="InterPro"/>
</dbReference>
<keyword evidence="4" id="KW-0547">Nucleotide-binding</keyword>
<proteinExistence type="inferred from homology"/>
<evidence type="ECO:0000313" key="11">
    <source>
        <dbReference type="EMBL" id="RAI26451.1"/>
    </source>
</evidence>
<keyword evidence="6 8" id="KW-1133">Transmembrane helix</keyword>
<dbReference type="SMART" id="SM00382">
    <property type="entry name" value="AAA"/>
    <property type="match status" value="1"/>
</dbReference>
<feature type="transmembrane region" description="Helical" evidence="8">
    <location>
        <begin position="14"/>
        <end position="35"/>
    </location>
</feature>
<comment type="subcellular location">
    <subcellularLocation>
        <location evidence="1">Cell membrane</location>
        <topology evidence="1">Multi-pass membrane protein</topology>
    </subcellularLocation>
</comment>
<dbReference type="SUPFAM" id="SSF90123">
    <property type="entry name" value="ABC transporter transmembrane region"/>
    <property type="match status" value="1"/>
</dbReference>
<dbReference type="Pfam" id="PF00005">
    <property type="entry name" value="ABC_tran"/>
    <property type="match status" value="1"/>
</dbReference>
<dbReference type="GO" id="GO:0005886">
    <property type="term" value="C:plasma membrane"/>
    <property type="evidence" value="ECO:0007669"/>
    <property type="project" value="UniProtKB-SubCell"/>
</dbReference>
<evidence type="ECO:0000256" key="5">
    <source>
        <dbReference type="ARBA" id="ARBA00022840"/>
    </source>
</evidence>
<feature type="domain" description="ABC transmembrane type-1" evidence="10">
    <location>
        <begin position="19"/>
        <end position="305"/>
    </location>
</feature>
<dbReference type="GO" id="GO:0005524">
    <property type="term" value="F:ATP binding"/>
    <property type="evidence" value="ECO:0007669"/>
    <property type="project" value="UniProtKB-KW"/>
</dbReference>
<dbReference type="EMBL" id="NPEV01000030">
    <property type="protein sequence ID" value="RAI26451.1"/>
    <property type="molecule type" value="Genomic_DNA"/>
</dbReference>
<dbReference type="InterPro" id="IPR039421">
    <property type="entry name" value="Type_1_exporter"/>
</dbReference>
<dbReference type="AlphaFoldDB" id="A0A327JK43"/>
<dbReference type="PANTHER" id="PTHR24221">
    <property type="entry name" value="ATP-BINDING CASSETTE SUB-FAMILY B"/>
    <property type="match status" value="1"/>
</dbReference>
<dbReference type="RefSeq" id="WP_111435001.1">
    <property type="nucleotide sequence ID" value="NZ_JACIGG010000023.1"/>
</dbReference>
<keyword evidence="12" id="KW-1185">Reference proteome</keyword>
<dbReference type="InterPro" id="IPR003593">
    <property type="entry name" value="AAA+_ATPase"/>
</dbReference>
<dbReference type="Proteomes" id="UP000249299">
    <property type="component" value="Unassembled WGS sequence"/>
</dbReference>
<dbReference type="InterPro" id="IPR036640">
    <property type="entry name" value="ABC1_TM_sf"/>
</dbReference>
<reference evidence="11 12" key="1">
    <citation type="submission" date="2017-07" db="EMBL/GenBank/DDBJ databases">
        <title>Draft Genome Sequences of Select Purple Nonsulfur Bacteria.</title>
        <authorList>
            <person name="Lasarre B."/>
            <person name="Mckinlay J.B."/>
        </authorList>
    </citation>
    <scope>NUCLEOTIDE SEQUENCE [LARGE SCALE GENOMIC DNA]</scope>
    <source>
        <strain evidence="11 12">DSM 11290</strain>
    </source>
</reference>
<dbReference type="CDD" id="cd18585">
    <property type="entry name" value="ABC_6TM_CydC"/>
    <property type="match status" value="1"/>
</dbReference>
<evidence type="ECO:0000256" key="3">
    <source>
        <dbReference type="ARBA" id="ARBA00022692"/>
    </source>
</evidence>
<evidence type="ECO:0000256" key="6">
    <source>
        <dbReference type="ARBA" id="ARBA00022989"/>
    </source>
</evidence>
<dbReference type="InterPro" id="IPR014223">
    <property type="entry name" value="ABC_CydC/D"/>
</dbReference>
<dbReference type="GO" id="GO:0045454">
    <property type="term" value="P:cell redox homeostasis"/>
    <property type="evidence" value="ECO:0007669"/>
    <property type="project" value="InterPro"/>
</dbReference>
<name>A0A327JK43_9HYPH</name>